<keyword evidence="9" id="KW-1185">Reference proteome</keyword>
<evidence type="ECO:0000256" key="1">
    <source>
        <dbReference type="ARBA" id="ARBA00022475"/>
    </source>
</evidence>
<keyword evidence="3" id="KW-0472">Membrane</keyword>
<dbReference type="SUPFAM" id="SSF53850">
    <property type="entry name" value="Periplasmic binding protein-like II"/>
    <property type="match status" value="1"/>
</dbReference>
<evidence type="ECO:0000256" key="3">
    <source>
        <dbReference type="ARBA" id="ARBA00023136"/>
    </source>
</evidence>
<dbReference type="Proteomes" id="UP000309676">
    <property type="component" value="Unassembled WGS sequence"/>
</dbReference>
<evidence type="ECO:0000256" key="7">
    <source>
        <dbReference type="SAM" id="SignalP"/>
    </source>
</evidence>
<evidence type="ECO:0000256" key="4">
    <source>
        <dbReference type="ARBA" id="ARBA00023139"/>
    </source>
</evidence>
<keyword evidence="4" id="KW-0564">Palmitate</keyword>
<sequence length="574" mass="63565">MKIVKRKRLQKRRITMVQRSFKWMTMLLLLLSLVVTACTGNNAGNTEEAAGDPAPSAEAGGKTDEKPAEEAPAAEAIDPYRMPEPATFTTFKHLGADAKLPEGDTVEDNQYTRYLKEKANIEVEILWYASGNDYEQKSKLAIGSGDIPDVMFVDEQTFKTLANAGQLEDLTEVYEKYKAPLTEELYASTNGMALEKATIDGKLLAIPNIAVQADALSMVWVRQDWLDKLGLEGPKTVADVENIAKAFVDNKMGGDGTIGLTAGTLDAPMKAGRHNLKGLFGAYNAYPGNWVRDGAGNLAYGSILPETKAALGKIRDMYAAGLIDKEFAIRKDTDQMVVSGKAGMFFGPWWSGGIARDTYGNFPDANFKVYAIHDDKGQLNNLQLPVSSRFMVVRKGMKNPEAAIVYINTYIRSERKAEPDALKLDATISTEFWPIGNGTFDYANAVERKSDMLADALAGKIKPEELTPEVKLLYDFAKADEAAPRKDLAGWGRFWGYTEPAQLLKLPMNSLYNEFTTTTKTMERKWANLKKLEEEYFYAIVMGNRPLDDFETFVSEWKAQGGDEITAEVQAEVK</sequence>
<evidence type="ECO:0000256" key="5">
    <source>
        <dbReference type="ARBA" id="ARBA00023288"/>
    </source>
</evidence>
<comment type="caution">
    <text evidence="8">The sequence shown here is derived from an EMBL/GenBank/DDBJ whole genome shotgun (WGS) entry which is preliminary data.</text>
</comment>
<keyword evidence="1" id="KW-1003">Cell membrane</keyword>
<dbReference type="PANTHER" id="PTHR43649">
    <property type="entry name" value="ARABINOSE-BINDING PROTEIN-RELATED"/>
    <property type="match status" value="1"/>
</dbReference>
<evidence type="ECO:0000256" key="2">
    <source>
        <dbReference type="ARBA" id="ARBA00022729"/>
    </source>
</evidence>
<gene>
    <name evidence="8" type="ORF">FE782_30835</name>
</gene>
<evidence type="ECO:0000313" key="9">
    <source>
        <dbReference type="Proteomes" id="UP000309676"/>
    </source>
</evidence>
<feature type="region of interest" description="Disordered" evidence="6">
    <location>
        <begin position="44"/>
        <end position="77"/>
    </location>
</feature>
<dbReference type="Pfam" id="PF01547">
    <property type="entry name" value="SBP_bac_1"/>
    <property type="match status" value="1"/>
</dbReference>
<accession>A0A5R9G282</accession>
<name>A0A5R9G282_9BACL</name>
<dbReference type="InterPro" id="IPR006059">
    <property type="entry name" value="SBP"/>
</dbReference>
<reference evidence="8 9" key="1">
    <citation type="submission" date="2019-05" db="EMBL/GenBank/DDBJ databases">
        <authorList>
            <person name="Narsing Rao M.P."/>
            <person name="Li W.J."/>
        </authorList>
    </citation>
    <scope>NUCLEOTIDE SEQUENCE [LARGE SCALE GENOMIC DNA]</scope>
    <source>
        <strain evidence="8 9">SYSU_K30003</strain>
    </source>
</reference>
<dbReference type="InterPro" id="IPR050490">
    <property type="entry name" value="Bact_solute-bd_prot1"/>
</dbReference>
<evidence type="ECO:0000313" key="8">
    <source>
        <dbReference type="EMBL" id="TLS48406.1"/>
    </source>
</evidence>
<organism evidence="8 9">
    <name type="scientific">Paenibacillus antri</name>
    <dbReference type="NCBI Taxonomy" id="2582848"/>
    <lineage>
        <taxon>Bacteria</taxon>
        <taxon>Bacillati</taxon>
        <taxon>Bacillota</taxon>
        <taxon>Bacilli</taxon>
        <taxon>Bacillales</taxon>
        <taxon>Paenibacillaceae</taxon>
        <taxon>Paenibacillus</taxon>
    </lineage>
</organism>
<feature type="chain" id="PRO_5038645928" evidence="7">
    <location>
        <begin position="38"/>
        <end position="574"/>
    </location>
</feature>
<proteinExistence type="predicted"/>
<dbReference type="AlphaFoldDB" id="A0A5R9G282"/>
<dbReference type="PANTHER" id="PTHR43649:SF33">
    <property type="entry name" value="POLYGALACTURONAN_RHAMNOGALACTURONAN-BINDING PROTEIN YTCQ"/>
    <property type="match status" value="1"/>
</dbReference>
<feature type="signal peptide" evidence="7">
    <location>
        <begin position="1"/>
        <end position="37"/>
    </location>
</feature>
<dbReference type="EMBL" id="VCIW01000037">
    <property type="protein sequence ID" value="TLS48406.1"/>
    <property type="molecule type" value="Genomic_DNA"/>
</dbReference>
<keyword evidence="2 7" id="KW-0732">Signal</keyword>
<evidence type="ECO:0000256" key="6">
    <source>
        <dbReference type="SAM" id="MobiDB-lite"/>
    </source>
</evidence>
<keyword evidence="5" id="KW-0449">Lipoprotein</keyword>
<protein>
    <submittedName>
        <fullName evidence="8">Extracellular solute-binding protein</fullName>
    </submittedName>
</protein>
<dbReference type="Gene3D" id="3.40.190.10">
    <property type="entry name" value="Periplasmic binding protein-like II"/>
    <property type="match status" value="3"/>
</dbReference>